<dbReference type="Pfam" id="PF04468">
    <property type="entry name" value="PSP1"/>
    <property type="match status" value="1"/>
</dbReference>
<dbReference type="GO" id="GO:0005737">
    <property type="term" value="C:cytoplasm"/>
    <property type="evidence" value="ECO:0007669"/>
    <property type="project" value="TreeGrafter"/>
</dbReference>
<evidence type="ECO:0000313" key="3">
    <source>
        <dbReference type="Proteomes" id="UP000004947"/>
    </source>
</evidence>
<feature type="domain" description="PSP1 C-terminal" evidence="1">
    <location>
        <begin position="61"/>
        <end position="146"/>
    </location>
</feature>
<dbReference type="STRING" id="313628.LNTAR_16222"/>
<dbReference type="NCBIfam" id="NF041131">
    <property type="entry name" value="RicT_YaaT_fam"/>
    <property type="match status" value="1"/>
</dbReference>
<evidence type="ECO:0000313" key="2">
    <source>
        <dbReference type="EMBL" id="EDM27232.1"/>
    </source>
</evidence>
<dbReference type="OrthoDB" id="9779344at2"/>
<keyword evidence="3" id="KW-1185">Reference proteome</keyword>
<dbReference type="Proteomes" id="UP000004947">
    <property type="component" value="Unassembled WGS sequence"/>
</dbReference>
<dbReference type="InterPro" id="IPR047767">
    <property type="entry name" value="PSP1-like"/>
</dbReference>
<comment type="caution">
    <text evidence="2">The sequence shown here is derived from an EMBL/GenBank/DDBJ whole genome shotgun (WGS) entry which is preliminary data.</text>
</comment>
<evidence type="ECO:0000259" key="1">
    <source>
        <dbReference type="PROSITE" id="PS51411"/>
    </source>
</evidence>
<dbReference type="PANTHER" id="PTHR43830">
    <property type="entry name" value="PROTEIN PSP1"/>
    <property type="match status" value="1"/>
</dbReference>
<name>A6DMP2_9BACT</name>
<dbReference type="InterPro" id="IPR007557">
    <property type="entry name" value="PSP1_C"/>
</dbReference>
<dbReference type="PROSITE" id="PS51411">
    <property type="entry name" value="PSP1_C"/>
    <property type="match status" value="1"/>
</dbReference>
<dbReference type="PANTHER" id="PTHR43830:SF3">
    <property type="entry name" value="PROTEIN PSP1"/>
    <property type="match status" value="1"/>
</dbReference>
<dbReference type="AlphaFoldDB" id="A6DMP2"/>
<dbReference type="eggNOG" id="COG1774">
    <property type="taxonomic scope" value="Bacteria"/>
</dbReference>
<reference evidence="2 3" key="1">
    <citation type="journal article" date="2010" name="J. Bacteriol.">
        <title>Genome sequence of Lentisphaera araneosa HTCC2155T, the type species of the order Lentisphaerales in the phylum Lentisphaerae.</title>
        <authorList>
            <person name="Thrash J.C."/>
            <person name="Cho J.C."/>
            <person name="Vergin K.L."/>
            <person name="Morris R.M."/>
            <person name="Giovannoni S.J."/>
        </authorList>
    </citation>
    <scope>NUCLEOTIDE SEQUENCE [LARGE SCALE GENOMIC DNA]</scope>
    <source>
        <strain evidence="2 3">HTCC2155</strain>
    </source>
</reference>
<sequence>MKLVYEVWQESGLRTDCLGIDNQKLKKNDAVILDFGAYKEYARVVNCRGELPIEADSESLPQILRRATLQDQNKANENHRFNRTSSQKAEKIIGKSNLDISMVDAHISFDRRRAVIRFLSPKRVDFRQLVRELASSLGMKIEMRQVGVRDVAKMRGGIGTCGRVLCCTSWIHEFQSVNVRMAKEQHLSLNNNIISGQCGRLKCCLAFEYEGYQLISEDMPLHGSKIMVRGQEARVLDTTLLNRSLLVRVKQDGRVMNVSREQLDDLVDSKDSACGDDCGADTSCSTDDCGSCGD</sequence>
<accession>A6DMP2</accession>
<dbReference type="EMBL" id="ABCK01000011">
    <property type="protein sequence ID" value="EDM27232.1"/>
    <property type="molecule type" value="Genomic_DNA"/>
</dbReference>
<dbReference type="RefSeq" id="WP_007279139.1">
    <property type="nucleotide sequence ID" value="NZ_ABCK01000011.1"/>
</dbReference>
<protein>
    <recommendedName>
        <fullName evidence="1">PSP1 C-terminal domain-containing protein</fullName>
    </recommendedName>
</protein>
<proteinExistence type="predicted"/>
<gene>
    <name evidence="2" type="ORF">LNTAR_16222</name>
</gene>
<organism evidence="2 3">
    <name type="scientific">Lentisphaera araneosa HTCC2155</name>
    <dbReference type="NCBI Taxonomy" id="313628"/>
    <lineage>
        <taxon>Bacteria</taxon>
        <taxon>Pseudomonadati</taxon>
        <taxon>Lentisphaerota</taxon>
        <taxon>Lentisphaeria</taxon>
        <taxon>Lentisphaerales</taxon>
        <taxon>Lentisphaeraceae</taxon>
        <taxon>Lentisphaera</taxon>
    </lineage>
</organism>